<dbReference type="EMBL" id="JAQNDN010000020">
    <property type="protein sequence ID" value="MDC0672869.1"/>
    <property type="molecule type" value="Genomic_DNA"/>
</dbReference>
<protein>
    <submittedName>
        <fullName evidence="1">Uncharacterized protein</fullName>
    </submittedName>
</protein>
<name>A0ABT5BH58_9BACT</name>
<dbReference type="Proteomes" id="UP001217838">
    <property type="component" value="Unassembled WGS sequence"/>
</dbReference>
<evidence type="ECO:0000313" key="2">
    <source>
        <dbReference type="Proteomes" id="UP001217838"/>
    </source>
</evidence>
<comment type="caution">
    <text evidence="1">The sequence shown here is derived from an EMBL/GenBank/DDBJ whole genome shotgun (WGS) entry which is preliminary data.</text>
</comment>
<evidence type="ECO:0000313" key="1">
    <source>
        <dbReference type="EMBL" id="MDC0672869.1"/>
    </source>
</evidence>
<reference evidence="1 2" key="1">
    <citation type="submission" date="2022-11" db="EMBL/GenBank/DDBJ databases">
        <title>Minimal conservation of predation-associated metabolite biosynthetic gene clusters underscores biosynthetic potential of Myxococcota including descriptions for ten novel species: Archangium lansinium sp. nov., Myxococcus landrumus sp. nov., Nannocystis bai.</title>
        <authorList>
            <person name="Ahearne A."/>
            <person name="Stevens C."/>
            <person name="Dowd S."/>
        </authorList>
    </citation>
    <scope>NUCLEOTIDE SEQUENCE [LARGE SCALE GENOMIC DNA]</scope>
    <source>
        <strain evidence="1 2">NCELM</strain>
    </source>
</reference>
<accession>A0ABT5BH58</accession>
<keyword evidence="2" id="KW-1185">Reference proteome</keyword>
<proteinExistence type="predicted"/>
<organism evidence="1 2">
    <name type="scientific">Nannocystis radixulma</name>
    <dbReference type="NCBI Taxonomy" id="2995305"/>
    <lineage>
        <taxon>Bacteria</taxon>
        <taxon>Pseudomonadati</taxon>
        <taxon>Myxococcota</taxon>
        <taxon>Polyangia</taxon>
        <taxon>Nannocystales</taxon>
        <taxon>Nannocystaceae</taxon>
        <taxon>Nannocystis</taxon>
    </lineage>
</organism>
<gene>
    <name evidence="1" type="ORF">POL58_34265</name>
</gene>
<sequence>MFDRTSRYFGVPTAQLTDHRGRTVQIVLVPDAPRQQLRGEHLRRQGQRLDHLAGFYLADPHGYWRISELADVMHPEALSEANAIPIPVTR</sequence>
<dbReference type="RefSeq" id="WP_272005014.1">
    <property type="nucleotide sequence ID" value="NZ_JAQNDN010000020.1"/>
</dbReference>